<proteinExistence type="predicted"/>
<comment type="caution">
    <text evidence="1">The sequence shown here is derived from an EMBL/GenBank/DDBJ whole genome shotgun (WGS) entry which is preliminary data.</text>
</comment>
<dbReference type="Gene3D" id="1.20.58.320">
    <property type="entry name" value="TPR-like"/>
    <property type="match status" value="1"/>
</dbReference>
<dbReference type="Pfam" id="PF06041">
    <property type="entry name" value="DUF924"/>
    <property type="match status" value="1"/>
</dbReference>
<reference evidence="1 2" key="1">
    <citation type="submission" date="2020-10" db="EMBL/GenBank/DDBJ databases">
        <authorList>
            <person name="Peeters C."/>
        </authorList>
    </citation>
    <scope>NUCLEOTIDE SEQUENCE [LARGE SCALE GENOMIC DNA]</scope>
    <source>
        <strain evidence="1 2">LMG 28140</strain>
    </source>
</reference>
<dbReference type="EMBL" id="CAJHCP010000003">
    <property type="protein sequence ID" value="CAD6521459.1"/>
    <property type="molecule type" value="Genomic_DNA"/>
</dbReference>
<dbReference type="InterPro" id="IPR010323">
    <property type="entry name" value="DUF924"/>
</dbReference>
<accession>A0ABN7HIN2</accession>
<sequence>MVEREPEPGEACGAMSADYAALAPDARAVLDCWFGEPGSPAFGQERKLWFARDKAFDAMLRERFGELIDAANGVESAVDGAVESAAANTVANAATNDATPDRWQATPLGALALIIVLDQFSRNCHRNTPRAFAADHKALEVAQRLIASGGDRLLPGAHHRAFAYLPFEHDETPASQRESLRLFKQLEAEPGGKSYYRFAERHAAIIERFGRFPHRNAVLGRASTAEEIAFLSKRGSSF</sequence>
<evidence type="ECO:0000313" key="1">
    <source>
        <dbReference type="EMBL" id="CAD6521459.1"/>
    </source>
</evidence>
<dbReference type="RefSeq" id="WP_201641437.1">
    <property type="nucleotide sequence ID" value="NZ_CAJHCP010000003.1"/>
</dbReference>
<name>A0ABN7HIN2_9BURK</name>
<organism evidence="1 2">
    <name type="scientific">Paraburkholderia metrosideri</name>
    <dbReference type="NCBI Taxonomy" id="580937"/>
    <lineage>
        <taxon>Bacteria</taxon>
        <taxon>Pseudomonadati</taxon>
        <taxon>Pseudomonadota</taxon>
        <taxon>Betaproteobacteria</taxon>
        <taxon>Burkholderiales</taxon>
        <taxon>Burkholderiaceae</taxon>
        <taxon>Paraburkholderia</taxon>
    </lineage>
</organism>
<dbReference type="Proteomes" id="UP000598032">
    <property type="component" value="Unassembled WGS sequence"/>
</dbReference>
<dbReference type="InterPro" id="IPR011990">
    <property type="entry name" value="TPR-like_helical_dom_sf"/>
</dbReference>
<evidence type="ECO:0008006" key="3">
    <source>
        <dbReference type="Google" id="ProtNLM"/>
    </source>
</evidence>
<dbReference type="Gene3D" id="1.25.40.10">
    <property type="entry name" value="Tetratricopeptide repeat domain"/>
    <property type="match status" value="1"/>
</dbReference>
<protein>
    <recommendedName>
        <fullName evidence="3">DUF924 domain-containing protein</fullName>
    </recommendedName>
</protein>
<evidence type="ECO:0000313" key="2">
    <source>
        <dbReference type="Proteomes" id="UP000598032"/>
    </source>
</evidence>
<keyword evidence="2" id="KW-1185">Reference proteome</keyword>
<gene>
    <name evidence="1" type="ORF">LMG28140_01252</name>
</gene>
<dbReference type="SUPFAM" id="SSF48452">
    <property type="entry name" value="TPR-like"/>
    <property type="match status" value="1"/>
</dbReference>